<organism evidence="2 3">
    <name type="scientific">Paraclostridium benzoelyticum</name>
    <dbReference type="NCBI Taxonomy" id="1629550"/>
    <lineage>
        <taxon>Bacteria</taxon>
        <taxon>Bacillati</taxon>
        <taxon>Bacillota</taxon>
        <taxon>Clostridia</taxon>
        <taxon>Peptostreptococcales</taxon>
        <taxon>Peptostreptococcaceae</taxon>
        <taxon>Paraclostridium</taxon>
    </lineage>
</organism>
<evidence type="ECO:0000313" key="3">
    <source>
        <dbReference type="Proteomes" id="UP000034407"/>
    </source>
</evidence>
<evidence type="ECO:0008006" key="4">
    <source>
        <dbReference type="Google" id="ProtNLM"/>
    </source>
</evidence>
<dbReference type="OrthoDB" id="2428514at2"/>
<accession>A0A0M3DIE6</accession>
<keyword evidence="1" id="KW-1133">Transmembrane helix</keyword>
<dbReference type="PATRIC" id="fig|1629550.3.peg.1497"/>
<dbReference type="AlphaFoldDB" id="A0A0M3DIE6"/>
<protein>
    <recommendedName>
        <fullName evidence="4">DUF3899 domain-containing protein</fullName>
    </recommendedName>
</protein>
<dbReference type="EMBL" id="LBBT01000213">
    <property type="protein sequence ID" value="KKY01162.1"/>
    <property type="molecule type" value="Genomic_DNA"/>
</dbReference>
<keyword evidence="3" id="KW-1185">Reference proteome</keyword>
<keyword evidence="1" id="KW-0472">Membrane</keyword>
<comment type="caution">
    <text evidence="2">The sequence shown here is derived from an EMBL/GenBank/DDBJ whole genome shotgun (WGS) entry which is preliminary data.</text>
</comment>
<feature type="transmembrane region" description="Helical" evidence="1">
    <location>
        <begin position="84"/>
        <end position="103"/>
    </location>
</feature>
<name>A0A0M3DIE6_9FIRM</name>
<dbReference type="RefSeq" id="WP_046823180.1">
    <property type="nucleotide sequence ID" value="NZ_LBBT01000213.1"/>
</dbReference>
<gene>
    <name evidence="2" type="ORF">VN21_10240</name>
</gene>
<dbReference type="Proteomes" id="UP000034407">
    <property type="component" value="Unassembled WGS sequence"/>
</dbReference>
<proteinExistence type="predicted"/>
<reference evidence="2 3" key="1">
    <citation type="submission" date="2015-04" db="EMBL/GenBank/DDBJ databases">
        <title>Microcin producing Clostridium sp. JC272T.</title>
        <authorList>
            <person name="Jyothsna T."/>
            <person name="Sasikala C."/>
            <person name="Ramana C."/>
        </authorList>
    </citation>
    <scope>NUCLEOTIDE SEQUENCE [LARGE SCALE GENOMIC DNA]</scope>
    <source>
        <strain evidence="2 3">JC272</strain>
    </source>
</reference>
<keyword evidence="1" id="KW-0812">Transmembrane</keyword>
<feature type="transmembrane region" description="Helical" evidence="1">
    <location>
        <begin position="32"/>
        <end position="49"/>
    </location>
</feature>
<evidence type="ECO:0000256" key="1">
    <source>
        <dbReference type="SAM" id="Phobius"/>
    </source>
</evidence>
<evidence type="ECO:0000313" key="2">
    <source>
        <dbReference type="EMBL" id="KKY01162.1"/>
    </source>
</evidence>
<sequence length="109" mass="12789">MKKLFIGILTLFIIVLVNHLISNSLKISFLDMSLIIGVLFTTVIGFFSTEDNIYNRFLNYWTSISIDKETTRNYGLKFFKNTPFFVSLAYTLVAFILSIYTYWDYFFTA</sequence>